<proteinExistence type="predicted"/>
<reference evidence="2 3" key="1">
    <citation type="journal article" date="2009" name="Stand. Genomic Sci.">
        <title>Complete genome sequence of Anaerococcus prevotii type strain (PC1).</title>
        <authorList>
            <person name="Labutti K."/>
            <person name="Pukall R."/>
            <person name="Steenblock K."/>
            <person name="Glavina Del Rio T."/>
            <person name="Tice H."/>
            <person name="Copeland A."/>
            <person name="Cheng J.F."/>
            <person name="Lucas S."/>
            <person name="Chen F."/>
            <person name="Nolan M."/>
            <person name="Bruce D."/>
            <person name="Goodwin L."/>
            <person name="Pitluck S."/>
            <person name="Ivanova N."/>
            <person name="Mavromatis K."/>
            <person name="Ovchinnikova G."/>
            <person name="Pati A."/>
            <person name="Chen A."/>
            <person name="Palaniappan K."/>
            <person name="Land M."/>
            <person name="Hauser L."/>
            <person name="Chang Y.J."/>
            <person name="Jeffries C.D."/>
            <person name="Chain P."/>
            <person name="Saunders E."/>
            <person name="Brettin T."/>
            <person name="Detter J.C."/>
            <person name="Han C."/>
            <person name="Goker M."/>
            <person name="Bristow J."/>
            <person name="Eisen J.A."/>
            <person name="Markowitz V."/>
            <person name="Hugenholtz P."/>
            <person name="Kyrpides N.C."/>
            <person name="Klenk H.P."/>
            <person name="Lapidus A."/>
        </authorList>
    </citation>
    <scope>NUCLEOTIDE SEQUENCE [LARGE SCALE GENOMIC DNA]</scope>
    <source>
        <strain evidence="3">ATCC 9321 / DSM 20548 / JCM 6508 / NCTC 11806 / PC1</strain>
    </source>
</reference>
<dbReference type="HOGENOM" id="CLU_1044443_0_0_9"/>
<dbReference type="OrthoDB" id="1693100at2"/>
<evidence type="ECO:0000313" key="2">
    <source>
        <dbReference type="EMBL" id="ACV28693.1"/>
    </source>
</evidence>
<dbReference type="KEGG" id="apr:Apre_0654"/>
<dbReference type="STRING" id="525919.Apre_0654"/>
<sequence length="265" mass="31085">MKKGFVTIYVLLILLFLSVSIVFVSRQVQSKNDLSKDLLTKKKAVYEAESRVNIFENNYENEIKEYILEDYKRIIDESLSDVDHANAKEFYIDYNNSKKKIMLMRVIDPNIAPRKDKVYRVFEHIYYKNVIAEANIYLRARENILLSSEEILRYEDIKDELNKFEFKKDKTIHNEIPATSKEKPYKGVIILDRDTTIDKDLYVEGILIAKDRINTKGKKIRVTGLAAIDQNKENIEYVKDYGPIIDNILNKTDLIELEILSSHSF</sequence>
<gene>
    <name evidence="2" type="ordered locus">Apre_0654</name>
</gene>
<dbReference type="eggNOG" id="ENOG5030MDN">
    <property type="taxonomic scope" value="Bacteria"/>
</dbReference>
<accession>C7RGT2</accession>
<dbReference type="RefSeq" id="WP_015777603.1">
    <property type="nucleotide sequence ID" value="NC_013171.1"/>
</dbReference>
<dbReference type="EMBL" id="CP001708">
    <property type="protein sequence ID" value="ACV28693.1"/>
    <property type="molecule type" value="Genomic_DNA"/>
</dbReference>
<name>C7RGT2_ANAPD</name>
<protein>
    <submittedName>
        <fullName evidence="2">Uncharacterized protein</fullName>
    </submittedName>
</protein>
<dbReference type="Proteomes" id="UP000002294">
    <property type="component" value="Chromosome"/>
</dbReference>
<organism evidence="2 3">
    <name type="scientific">Anaerococcus prevotii (strain ATCC 9321 / DSM 20548 / JCM 6508 / NCTC 11806 / PC1)</name>
    <name type="common">Peptostreptococcus prevotii</name>
    <name type="synonym">Peptococcus prevotii</name>
    <dbReference type="NCBI Taxonomy" id="525919"/>
    <lineage>
        <taxon>Bacteria</taxon>
        <taxon>Bacillati</taxon>
        <taxon>Bacillota</taxon>
        <taxon>Tissierellia</taxon>
        <taxon>Tissierellales</taxon>
        <taxon>Peptoniphilaceae</taxon>
        <taxon>Anaerococcus</taxon>
    </lineage>
</organism>
<keyword evidence="3" id="KW-1185">Reference proteome</keyword>
<keyword evidence="1" id="KW-1133">Transmembrane helix</keyword>
<evidence type="ECO:0000256" key="1">
    <source>
        <dbReference type="SAM" id="Phobius"/>
    </source>
</evidence>
<dbReference type="AlphaFoldDB" id="C7RGT2"/>
<feature type="transmembrane region" description="Helical" evidence="1">
    <location>
        <begin position="6"/>
        <end position="24"/>
    </location>
</feature>
<keyword evidence="1" id="KW-0812">Transmembrane</keyword>
<keyword evidence="1" id="KW-0472">Membrane</keyword>
<evidence type="ECO:0000313" key="3">
    <source>
        <dbReference type="Proteomes" id="UP000002294"/>
    </source>
</evidence>